<evidence type="ECO:0000256" key="1">
    <source>
        <dbReference type="SAM" id="MobiDB-lite"/>
    </source>
</evidence>
<evidence type="ECO:0008006" key="4">
    <source>
        <dbReference type="Google" id="ProtNLM"/>
    </source>
</evidence>
<protein>
    <recommendedName>
        <fullName evidence="4">CCHC-type domain-containing protein</fullName>
    </recommendedName>
</protein>
<evidence type="ECO:0000313" key="2">
    <source>
        <dbReference type="EMBL" id="KAG8170356.1"/>
    </source>
</evidence>
<dbReference type="Proteomes" id="UP000827092">
    <property type="component" value="Unassembled WGS sequence"/>
</dbReference>
<dbReference type="EMBL" id="JAFNEN010005606">
    <property type="protein sequence ID" value="KAG8170356.1"/>
    <property type="molecule type" value="Genomic_DNA"/>
</dbReference>
<comment type="caution">
    <text evidence="2">The sequence shown here is derived from an EMBL/GenBank/DDBJ whole genome shotgun (WGS) entry which is preliminary data.</text>
</comment>
<evidence type="ECO:0000313" key="3">
    <source>
        <dbReference type="Proteomes" id="UP000827092"/>
    </source>
</evidence>
<name>A0AAV6TFU7_9ARAC</name>
<feature type="region of interest" description="Disordered" evidence="1">
    <location>
        <begin position="489"/>
        <end position="519"/>
    </location>
</feature>
<sequence length="740" mass="80210">MSDVIPDFRDLYKLCYDLRDLADYLATIAHRSWSTLLLLGRLPRWREYDELLVNNDDFSLEHTAVAADDLLSKVCSTIDPILPLASDLLLSLSSRVPAPETAASLESALPSLRELYPPLEKLWTEYSIVLNVIDELPLTASDVADDFRTYIDSPFGDSLYHARGSDERCPVILGTGELFLRSRELEDLLLKIIDLSTLASAAPPPLSTLCDVAVETDHPPVLPQDDHPALLAPPVVAPPSDASHASSPGSLAPLVQDLPRLADIFAGLFELRDMTRSLSREAHRAGDLLIYVFPLLPCWKTIEDLHLPADSLCLEPTTVAIDDLVAGTTDVVFSIASLVADTHHAIWTRSGNPSAAAALETCIPALLSLSGQLEQAEAEYLSFLDAINSLPPDAHDAVEMLRELIDGDFHLGFYLNEARGPGTFDPDSSTDFGCGLFMQAIRGVEDCLLTTLELHSASSLLPGVPPLGPPGHLRCCCWRRRPSADDLLHCHDSSPRPRHSWSSRDSGRGSSAPPSLHDELSASGTSHFLSSTINSRRSSRSSLKRVSFGDDVVIHGPPSPLGPPPPPVHSARQRVIVFGLSELSSASSICDALLGLPSCPPGPLDVVRFFYGRDGSRNCILSADSLICDFLDGFPRISIDHLRVRVRRFIFIGRCFNCHHLDHLAKDCSLPPACGICGGTHRSSGCCAPPHCLLCPSNNAHRSDSPTCPTLLAYKKSKLAAHVRSTSLRQGPPSPPVRGL</sequence>
<proteinExistence type="predicted"/>
<organism evidence="2 3">
    <name type="scientific">Oedothorax gibbosus</name>
    <dbReference type="NCBI Taxonomy" id="931172"/>
    <lineage>
        <taxon>Eukaryota</taxon>
        <taxon>Metazoa</taxon>
        <taxon>Ecdysozoa</taxon>
        <taxon>Arthropoda</taxon>
        <taxon>Chelicerata</taxon>
        <taxon>Arachnida</taxon>
        <taxon>Araneae</taxon>
        <taxon>Araneomorphae</taxon>
        <taxon>Entelegynae</taxon>
        <taxon>Araneoidea</taxon>
        <taxon>Linyphiidae</taxon>
        <taxon>Erigoninae</taxon>
        <taxon>Oedothorax</taxon>
    </lineage>
</organism>
<reference evidence="2 3" key="1">
    <citation type="journal article" date="2022" name="Nat. Ecol. Evol.">
        <title>A masculinizing supergene underlies an exaggerated male reproductive morph in a spider.</title>
        <authorList>
            <person name="Hendrickx F."/>
            <person name="De Corte Z."/>
            <person name="Sonet G."/>
            <person name="Van Belleghem S.M."/>
            <person name="Kostlbacher S."/>
            <person name="Vangestel C."/>
        </authorList>
    </citation>
    <scope>NUCLEOTIDE SEQUENCE [LARGE SCALE GENOMIC DNA]</scope>
    <source>
        <strain evidence="2">W744_W776</strain>
    </source>
</reference>
<accession>A0AAV6TFU7</accession>
<gene>
    <name evidence="2" type="ORF">JTE90_021013</name>
</gene>
<keyword evidence="3" id="KW-1185">Reference proteome</keyword>
<dbReference type="AlphaFoldDB" id="A0AAV6TFU7"/>